<keyword evidence="3" id="KW-1185">Reference proteome</keyword>
<dbReference type="Proteomes" id="UP000095256">
    <property type="component" value="Unassembled WGS sequence"/>
</dbReference>
<keyword evidence="1" id="KW-0812">Transmembrane</keyword>
<sequence length="64" mass="7313">MLDKFIEEKIVVIFTSVTAFISLFIAMISLSFTQNNSHSNNYSNSGMQIFWFGTTFLCLVTNYS</sequence>
<reference evidence="2 3" key="1">
    <citation type="submission" date="2016-09" db="EMBL/GenBank/DDBJ databases">
        <authorList>
            <person name="Capua I."/>
            <person name="De Benedictis P."/>
            <person name="Joannis T."/>
            <person name="Lombin L.H."/>
            <person name="Cattoli G."/>
        </authorList>
    </citation>
    <scope>NUCLEOTIDE SEQUENCE [LARGE SCALE GENOMIC DNA]</scope>
    <source>
        <strain evidence="2 3">LMG 25899</strain>
    </source>
</reference>
<dbReference type="STRING" id="762845.BCR26_15080"/>
<feature type="transmembrane region" description="Helical" evidence="1">
    <location>
        <begin position="12"/>
        <end position="33"/>
    </location>
</feature>
<evidence type="ECO:0000256" key="1">
    <source>
        <dbReference type="SAM" id="Phobius"/>
    </source>
</evidence>
<name>A0A1E5KVS2_9ENTE</name>
<gene>
    <name evidence="2" type="ORF">BCR26_15080</name>
</gene>
<evidence type="ECO:0000313" key="2">
    <source>
        <dbReference type="EMBL" id="OEH81965.1"/>
    </source>
</evidence>
<dbReference type="AlphaFoldDB" id="A0A1E5KVS2"/>
<proteinExistence type="predicted"/>
<comment type="caution">
    <text evidence="2">The sequence shown here is derived from an EMBL/GenBank/DDBJ whole genome shotgun (WGS) entry which is preliminary data.</text>
</comment>
<evidence type="ECO:0000313" key="3">
    <source>
        <dbReference type="Proteomes" id="UP000095256"/>
    </source>
</evidence>
<dbReference type="EMBL" id="MIEK01000032">
    <property type="protein sequence ID" value="OEH81965.1"/>
    <property type="molecule type" value="Genomic_DNA"/>
</dbReference>
<organism evidence="2 3">
    <name type="scientific">Enterococcus rivorum</name>
    <dbReference type="NCBI Taxonomy" id="762845"/>
    <lineage>
        <taxon>Bacteria</taxon>
        <taxon>Bacillati</taxon>
        <taxon>Bacillota</taxon>
        <taxon>Bacilli</taxon>
        <taxon>Lactobacillales</taxon>
        <taxon>Enterococcaceae</taxon>
        <taxon>Enterococcus</taxon>
    </lineage>
</organism>
<keyword evidence="1" id="KW-0472">Membrane</keyword>
<keyword evidence="1" id="KW-1133">Transmembrane helix</keyword>
<protein>
    <submittedName>
        <fullName evidence="2">Uncharacterized protein</fullName>
    </submittedName>
</protein>
<accession>A0A1E5KVS2</accession>